<evidence type="ECO:0000313" key="1">
    <source>
        <dbReference type="EMBL" id="DAE30883.1"/>
    </source>
</evidence>
<organism evidence="1">
    <name type="scientific">virus sp. ctML55</name>
    <dbReference type="NCBI Taxonomy" id="2827627"/>
    <lineage>
        <taxon>Viruses</taxon>
    </lineage>
</organism>
<dbReference type="EMBL" id="BK059105">
    <property type="protein sequence ID" value="DAE30883.1"/>
    <property type="molecule type" value="Genomic_DNA"/>
</dbReference>
<sequence length="30" mass="3531">MEIVYSRIAMHEKVLRPSIGNNEKEIEAWS</sequence>
<reference evidence="1" key="1">
    <citation type="journal article" date="2021" name="Proc. Natl. Acad. Sci. U.S.A.">
        <title>A Catalog of Tens of Thousands of Viruses from Human Metagenomes Reveals Hidden Associations with Chronic Diseases.</title>
        <authorList>
            <person name="Tisza M.J."/>
            <person name="Buck C.B."/>
        </authorList>
    </citation>
    <scope>NUCLEOTIDE SEQUENCE</scope>
    <source>
        <strain evidence="1">CtML55</strain>
    </source>
</reference>
<name>A0A8S5RI92_9VIRU</name>
<accession>A0A8S5RI92</accession>
<proteinExistence type="predicted"/>
<protein>
    <submittedName>
        <fullName evidence="1">Uncharacterized protein</fullName>
    </submittedName>
</protein>